<evidence type="ECO:0000256" key="1">
    <source>
        <dbReference type="ARBA" id="ARBA00001947"/>
    </source>
</evidence>
<accession>A0A644UFR1</accession>
<comment type="caution">
    <text evidence="14">The sequence shown here is derived from an EMBL/GenBank/DDBJ whole genome shotgun (WGS) entry which is preliminary data.</text>
</comment>
<sequence length="304" mass="33773">MIWKRDWGLVGRQVVAWMIMLLLYVVILTVIMVFLQGTMMYFLVGLVFVMAFVQYFFSDKLVQRSMQVMLVDEDEEPQLYAMVRRLADEAGLPMPKVGIIQHKAMANIPNAFATGRSPRKAVVAVTPKIRYLLTDDELEAVLAHEMAHVKNRDMLTMTVGSFAVMIASIILNNAFLMALFGGNRDSENGGGIIIFIAAMALTFVVYIVGTIVTMAISRYREFSADRGSAYLTRDPDALIRALKKISSGVNAASPDAKRAVSGTNSFFIIPAISGESVMELFSTHPSLEKRIANLEKVRAEIRGY</sequence>
<keyword evidence="3" id="KW-1003">Cell membrane</keyword>
<proteinExistence type="inferred from homology"/>
<dbReference type="InterPro" id="IPR050083">
    <property type="entry name" value="HtpX_protease"/>
</dbReference>
<dbReference type="NCBIfam" id="NF002669">
    <property type="entry name" value="PRK02391.1"/>
    <property type="match status" value="1"/>
</dbReference>
<keyword evidence="4 14" id="KW-0645">Protease</keyword>
<gene>
    <name evidence="14" type="primary">htpX_9</name>
    <name evidence="14" type="ORF">SDC9_23588</name>
</gene>
<feature type="domain" description="Peptidase M48" evidence="13">
    <location>
        <begin position="75"/>
        <end position="296"/>
    </location>
</feature>
<feature type="transmembrane region" description="Helical" evidence="12">
    <location>
        <begin position="154"/>
        <end position="180"/>
    </location>
</feature>
<keyword evidence="6" id="KW-0479">Metal-binding</keyword>
<dbReference type="Pfam" id="PF01435">
    <property type="entry name" value="Peptidase_M48"/>
    <property type="match status" value="1"/>
</dbReference>
<organism evidence="14">
    <name type="scientific">bioreactor metagenome</name>
    <dbReference type="NCBI Taxonomy" id="1076179"/>
    <lineage>
        <taxon>unclassified sequences</taxon>
        <taxon>metagenomes</taxon>
        <taxon>ecological metagenomes</taxon>
    </lineage>
</organism>
<evidence type="ECO:0000256" key="3">
    <source>
        <dbReference type="ARBA" id="ARBA00022475"/>
    </source>
</evidence>
<evidence type="ECO:0000256" key="10">
    <source>
        <dbReference type="ARBA" id="ARBA00023049"/>
    </source>
</evidence>
<evidence type="ECO:0000256" key="7">
    <source>
        <dbReference type="ARBA" id="ARBA00022801"/>
    </source>
</evidence>
<keyword evidence="5 12" id="KW-0812">Transmembrane</keyword>
<evidence type="ECO:0000256" key="9">
    <source>
        <dbReference type="ARBA" id="ARBA00022989"/>
    </source>
</evidence>
<dbReference type="PANTHER" id="PTHR43221">
    <property type="entry name" value="PROTEASE HTPX"/>
    <property type="match status" value="1"/>
</dbReference>
<dbReference type="AlphaFoldDB" id="A0A644UFR1"/>
<name>A0A644UFR1_9ZZZZ</name>
<feature type="transmembrane region" description="Helical" evidence="12">
    <location>
        <begin position="14"/>
        <end position="34"/>
    </location>
</feature>
<feature type="transmembrane region" description="Helical" evidence="12">
    <location>
        <begin position="192"/>
        <end position="216"/>
    </location>
</feature>
<evidence type="ECO:0000256" key="2">
    <source>
        <dbReference type="ARBA" id="ARBA00009779"/>
    </source>
</evidence>
<evidence type="ECO:0000256" key="12">
    <source>
        <dbReference type="SAM" id="Phobius"/>
    </source>
</evidence>
<evidence type="ECO:0000259" key="13">
    <source>
        <dbReference type="Pfam" id="PF01435"/>
    </source>
</evidence>
<comment type="similarity">
    <text evidence="2">Belongs to the peptidase M48B family.</text>
</comment>
<reference evidence="14" key="1">
    <citation type="submission" date="2019-08" db="EMBL/GenBank/DDBJ databases">
        <authorList>
            <person name="Kucharzyk K."/>
            <person name="Murdoch R.W."/>
            <person name="Higgins S."/>
            <person name="Loffler F."/>
        </authorList>
    </citation>
    <scope>NUCLEOTIDE SEQUENCE</scope>
</reference>
<evidence type="ECO:0000256" key="6">
    <source>
        <dbReference type="ARBA" id="ARBA00022723"/>
    </source>
</evidence>
<comment type="cofactor">
    <cofactor evidence="1">
        <name>Zn(2+)</name>
        <dbReference type="ChEBI" id="CHEBI:29105"/>
    </cofactor>
</comment>
<dbReference type="HAMAP" id="MF_00188">
    <property type="entry name" value="Pept_M48_protease_HtpX"/>
    <property type="match status" value="1"/>
</dbReference>
<evidence type="ECO:0000256" key="5">
    <source>
        <dbReference type="ARBA" id="ARBA00022692"/>
    </source>
</evidence>
<dbReference type="InterPro" id="IPR022919">
    <property type="entry name" value="Pept_M48_protease_HtpX"/>
</dbReference>
<keyword evidence="7 14" id="KW-0378">Hydrolase</keyword>
<dbReference type="InterPro" id="IPR001915">
    <property type="entry name" value="Peptidase_M48"/>
</dbReference>
<keyword evidence="9 12" id="KW-1133">Transmembrane helix</keyword>
<dbReference type="PANTHER" id="PTHR43221:SF2">
    <property type="entry name" value="PROTEASE HTPX HOMOLOG"/>
    <property type="match status" value="1"/>
</dbReference>
<evidence type="ECO:0000313" key="14">
    <source>
        <dbReference type="EMBL" id="MPL77731.1"/>
    </source>
</evidence>
<dbReference type="EMBL" id="VSSQ01000109">
    <property type="protein sequence ID" value="MPL77731.1"/>
    <property type="molecule type" value="Genomic_DNA"/>
</dbReference>
<dbReference type="GO" id="GO:0004222">
    <property type="term" value="F:metalloendopeptidase activity"/>
    <property type="evidence" value="ECO:0007669"/>
    <property type="project" value="InterPro"/>
</dbReference>
<keyword evidence="10" id="KW-0482">Metalloprotease</keyword>
<keyword evidence="8" id="KW-0862">Zinc</keyword>
<dbReference type="GO" id="GO:0046872">
    <property type="term" value="F:metal ion binding"/>
    <property type="evidence" value="ECO:0007669"/>
    <property type="project" value="UniProtKB-KW"/>
</dbReference>
<evidence type="ECO:0000256" key="4">
    <source>
        <dbReference type="ARBA" id="ARBA00022670"/>
    </source>
</evidence>
<evidence type="ECO:0000256" key="11">
    <source>
        <dbReference type="ARBA" id="ARBA00023136"/>
    </source>
</evidence>
<evidence type="ECO:0000256" key="8">
    <source>
        <dbReference type="ARBA" id="ARBA00022833"/>
    </source>
</evidence>
<keyword evidence="11 12" id="KW-0472">Membrane</keyword>
<dbReference type="GO" id="GO:0006508">
    <property type="term" value="P:proteolysis"/>
    <property type="evidence" value="ECO:0007669"/>
    <property type="project" value="UniProtKB-KW"/>
</dbReference>
<dbReference type="EC" id="3.4.24.-" evidence="14"/>
<feature type="transmembrane region" description="Helical" evidence="12">
    <location>
        <begin position="40"/>
        <end position="57"/>
    </location>
</feature>
<dbReference type="Gene3D" id="3.30.2010.10">
    <property type="entry name" value="Metalloproteases ('zincins'), catalytic domain"/>
    <property type="match status" value="1"/>
</dbReference>
<protein>
    <submittedName>
        <fullName evidence="14">Protease HtpX</fullName>
        <ecNumber evidence="14">3.4.24.-</ecNumber>
    </submittedName>
</protein>